<dbReference type="InterPro" id="IPR006694">
    <property type="entry name" value="Fatty_acid_hydroxylase"/>
</dbReference>
<dbReference type="PANTHER" id="PTHR21624:SF3">
    <property type="entry name" value="FATTY ACID HYDROXYLASE DOMAIN-CONTAINING PROTEIN"/>
    <property type="match status" value="1"/>
</dbReference>
<dbReference type="InterPro" id="IPR051689">
    <property type="entry name" value="Sterol_desaturase/TMEM195"/>
</dbReference>
<reference evidence="8 9" key="1">
    <citation type="submission" date="2023-11" db="EMBL/GenBank/DDBJ databases">
        <title>A Novel Polar Bacteriovorax (B. antarcticus) Isolated from the Biocrust in Antarctica.</title>
        <authorList>
            <person name="Mun W."/>
            <person name="Choi S.Y."/>
            <person name="Mitchell R.J."/>
        </authorList>
    </citation>
    <scope>NUCLEOTIDE SEQUENCE [LARGE SCALE GENOMIC DNA]</scope>
    <source>
        <strain evidence="8 9">PP10</strain>
    </source>
</reference>
<evidence type="ECO:0000256" key="1">
    <source>
        <dbReference type="ARBA" id="ARBA00004127"/>
    </source>
</evidence>
<keyword evidence="5 6" id="KW-0472">Membrane</keyword>
<dbReference type="Proteomes" id="UP001302274">
    <property type="component" value="Unassembled WGS sequence"/>
</dbReference>
<feature type="transmembrane region" description="Helical" evidence="6">
    <location>
        <begin position="15"/>
        <end position="33"/>
    </location>
</feature>
<keyword evidence="9" id="KW-1185">Reference proteome</keyword>
<keyword evidence="2 6" id="KW-0812">Transmembrane</keyword>
<proteinExistence type="predicted"/>
<evidence type="ECO:0000313" key="9">
    <source>
        <dbReference type="Proteomes" id="UP001302274"/>
    </source>
</evidence>
<protein>
    <submittedName>
        <fullName evidence="8">Sterol desaturase family protein</fullName>
    </submittedName>
</protein>
<sequence>MLYSWDSWVHSVTEAALPILGGMIIVLSLEFFIQGKDNSWNVLKKSAGKSVDIFSILMFILRLHPILIDLLLVGTLVKLKAWAHINSLSMYMDDSFIASFFTIALSFIIYDFLLYWSHRLKHNIDGLWFVHRFHHSSSDLNAFSFIRVHTLDYPFRAISVAIPMLFIAGPSFGNLIWLWFAETIIDILSHSRLNTGYKFLGKIFVSPRFHRRHHDIDDHYCNYGLIFSFWDRIFGTYKDESDAFARQTGSHELSDSGNVAKIYFNEYVHLGKWCLSKVVRK</sequence>
<keyword evidence="4" id="KW-0560">Oxidoreductase</keyword>
<organism evidence="8 9">
    <name type="scientific">Bacteriovorax antarcticus</name>
    <dbReference type="NCBI Taxonomy" id="3088717"/>
    <lineage>
        <taxon>Bacteria</taxon>
        <taxon>Pseudomonadati</taxon>
        <taxon>Bdellovibrionota</taxon>
        <taxon>Bacteriovoracia</taxon>
        <taxon>Bacteriovoracales</taxon>
        <taxon>Bacteriovoracaceae</taxon>
        <taxon>Bacteriovorax</taxon>
    </lineage>
</organism>
<feature type="domain" description="Fatty acid hydroxylase" evidence="7">
    <location>
        <begin position="104"/>
        <end position="236"/>
    </location>
</feature>
<evidence type="ECO:0000256" key="3">
    <source>
        <dbReference type="ARBA" id="ARBA00022989"/>
    </source>
</evidence>
<evidence type="ECO:0000313" key="8">
    <source>
        <dbReference type="EMBL" id="MEA9356664.1"/>
    </source>
</evidence>
<feature type="transmembrane region" description="Helical" evidence="6">
    <location>
        <begin position="96"/>
        <end position="116"/>
    </location>
</feature>
<accession>A0ABU5VUD3</accession>
<name>A0ABU5VUD3_9BACT</name>
<dbReference type="EMBL" id="JAYGJQ010000002">
    <property type="protein sequence ID" value="MEA9356664.1"/>
    <property type="molecule type" value="Genomic_DNA"/>
</dbReference>
<gene>
    <name evidence="8" type="ORF">SHI21_10630</name>
</gene>
<evidence type="ECO:0000259" key="7">
    <source>
        <dbReference type="Pfam" id="PF04116"/>
    </source>
</evidence>
<dbReference type="PANTHER" id="PTHR21624">
    <property type="entry name" value="STEROL DESATURASE-RELATED PROTEIN"/>
    <property type="match status" value="1"/>
</dbReference>
<feature type="transmembrane region" description="Helical" evidence="6">
    <location>
        <begin position="53"/>
        <end position="76"/>
    </location>
</feature>
<comment type="caution">
    <text evidence="8">The sequence shown here is derived from an EMBL/GenBank/DDBJ whole genome shotgun (WGS) entry which is preliminary data.</text>
</comment>
<dbReference type="RefSeq" id="WP_323576487.1">
    <property type="nucleotide sequence ID" value="NZ_JAYGJQ010000002.1"/>
</dbReference>
<evidence type="ECO:0000256" key="2">
    <source>
        <dbReference type="ARBA" id="ARBA00022692"/>
    </source>
</evidence>
<evidence type="ECO:0000256" key="4">
    <source>
        <dbReference type="ARBA" id="ARBA00023002"/>
    </source>
</evidence>
<comment type="subcellular location">
    <subcellularLocation>
        <location evidence="1">Endomembrane system</location>
        <topology evidence="1">Multi-pass membrane protein</topology>
    </subcellularLocation>
</comment>
<evidence type="ECO:0000256" key="5">
    <source>
        <dbReference type="ARBA" id="ARBA00023136"/>
    </source>
</evidence>
<evidence type="ECO:0000256" key="6">
    <source>
        <dbReference type="SAM" id="Phobius"/>
    </source>
</evidence>
<dbReference type="Pfam" id="PF04116">
    <property type="entry name" value="FA_hydroxylase"/>
    <property type="match status" value="1"/>
</dbReference>
<feature type="transmembrane region" description="Helical" evidence="6">
    <location>
        <begin position="157"/>
        <end position="180"/>
    </location>
</feature>
<keyword evidence="3 6" id="KW-1133">Transmembrane helix</keyword>